<dbReference type="Pfam" id="PF01074">
    <property type="entry name" value="Glyco_hydro_38N"/>
    <property type="match status" value="1"/>
</dbReference>
<dbReference type="InterPro" id="IPR041147">
    <property type="entry name" value="GH38_C"/>
</dbReference>
<dbReference type="SUPFAM" id="SSF88713">
    <property type="entry name" value="Glycoside hydrolase/deacetylase"/>
    <property type="match status" value="1"/>
</dbReference>
<dbReference type="Gene3D" id="2.70.98.30">
    <property type="entry name" value="Golgi alpha-mannosidase II, domain 4"/>
    <property type="match status" value="1"/>
</dbReference>
<comment type="similarity">
    <text evidence="1">Belongs to the glycosyl hydrolase 38 family.</text>
</comment>
<evidence type="ECO:0000259" key="5">
    <source>
        <dbReference type="SMART" id="SM00872"/>
    </source>
</evidence>
<sequence length="920" mass="102752">MKSSQIQQIKVVSNTHWDREFRRTFEKTRRRLLTMMDVTLDILEKDPDYASFTMDGHSIMIDDYLEMRPERRALVEKLVKERRLILGPYYTLAEEFSIGQESLVRNLLWGRRTVEKYGGKVGTVAYTPSSWGQTGQLPQILAEFGQKYMMFYRGISHHEADAEWIWEAPDGTQLTASRFAVYARYNWYYQVHRAVTADAVFDKAYEWDAHEEVPVRIADGQAGEDLAFDLQEPELRYDRSRLEQAVRDMIEREGSHFTTPVFLAMHGHDISVAHPLESQIIKDAQEIFRGEYTIEHTDLEGFWAAAEEHLDRSKLAVLKGEKRSYLKQGMWTFLFPGTVSARTYLKQKDFSATARLVRYAEPLAALAATLGAEYPKNYLDRGWSILLSNHTHDANGGCAPDAVCEEIAGRYAKASDIGDIVSEDAMCHIARNISPEGRPANALQLIVFNSLPFTRDAIVPVDLEIPSTYKARAARLTAPSDPEVARQPISSEKSSVFVDSIWEVPRILNSSRIKFHAKLTALPALGYRVYDIIPETVDLRTRGSIVVNDTTLENEHLRVSVNANGTVDLLCKQTGKVYEGVNYLTSQGECGNAWKHVAPTFDRTYSSVGANAVICVKEAGPLVGTIEAVYDFAVPADYGDGTGRSETLVKIPVRVEYRLNHGSPRLDVTVRLDNVAKDHWLRVNFPTHLDAKVSTADTHFDVISRPVELPDSTGWVEEAFGTHPLQTFACLENGGETFAVLPQGLFEFEAREDDASTLSLTLLRACRIKLAVSEEKLTELPDEGIQCPGRQVFRYALVAAGGDWKSNVLLQQADDAAHPVRAIMTGRGKGSLPGEQSLFCISNSAVHVSAVKQAEDGEGLIIRLFNPTDKPQEVPVIFGKTISEAQRCGMDESVLEPLSVDGAKVAITVAPRKIYTLCVR</sequence>
<dbReference type="InterPro" id="IPR011330">
    <property type="entry name" value="Glyco_hydro/deAcase_b/a-brl"/>
</dbReference>
<dbReference type="FunCoup" id="A0A146G4D9">
    <property type="interactions" value="45"/>
</dbReference>
<dbReference type="Pfam" id="PF07748">
    <property type="entry name" value="Glyco_hydro_38C"/>
    <property type="match status" value="1"/>
</dbReference>
<protein>
    <submittedName>
        <fullName evidence="6">Mannosylglycerate hydrolase</fullName>
    </submittedName>
</protein>
<evidence type="ECO:0000256" key="3">
    <source>
        <dbReference type="ARBA" id="ARBA00022801"/>
    </source>
</evidence>
<dbReference type="GO" id="GO:0030246">
    <property type="term" value="F:carbohydrate binding"/>
    <property type="evidence" value="ECO:0007669"/>
    <property type="project" value="InterPro"/>
</dbReference>
<dbReference type="Gene3D" id="1.20.1270.50">
    <property type="entry name" value="Glycoside hydrolase family 38, central domain"/>
    <property type="match status" value="1"/>
</dbReference>
<dbReference type="OrthoDB" id="9764050at2"/>
<evidence type="ECO:0000313" key="6">
    <source>
        <dbReference type="EMBL" id="GAT32313.1"/>
    </source>
</evidence>
<dbReference type="SMART" id="SM00872">
    <property type="entry name" value="Alpha-mann_mid"/>
    <property type="match status" value="1"/>
</dbReference>
<evidence type="ECO:0000313" key="7">
    <source>
        <dbReference type="Proteomes" id="UP000076023"/>
    </source>
</evidence>
<dbReference type="GO" id="GO:0046872">
    <property type="term" value="F:metal ion binding"/>
    <property type="evidence" value="ECO:0007669"/>
    <property type="project" value="UniProtKB-KW"/>
</dbReference>
<gene>
    <name evidence="6" type="ORF">TSACC_2711</name>
</gene>
<dbReference type="InterPro" id="IPR027291">
    <property type="entry name" value="Glyco_hydro_38_N_sf"/>
</dbReference>
<dbReference type="Pfam" id="PF09261">
    <property type="entry name" value="Alpha-mann_mid"/>
    <property type="match status" value="1"/>
</dbReference>
<dbReference type="InterPro" id="IPR000602">
    <property type="entry name" value="Glyco_hydro_38_N"/>
</dbReference>
<dbReference type="InterPro" id="IPR028995">
    <property type="entry name" value="Glyco_hydro_57/38_cen_sf"/>
</dbReference>
<dbReference type="GO" id="GO:0006013">
    <property type="term" value="P:mannose metabolic process"/>
    <property type="evidence" value="ECO:0007669"/>
    <property type="project" value="InterPro"/>
</dbReference>
<organism evidence="6 7">
    <name type="scientific">Terrimicrobium sacchariphilum</name>
    <dbReference type="NCBI Taxonomy" id="690879"/>
    <lineage>
        <taxon>Bacteria</taxon>
        <taxon>Pseudomonadati</taxon>
        <taxon>Verrucomicrobiota</taxon>
        <taxon>Terrimicrobiia</taxon>
        <taxon>Terrimicrobiales</taxon>
        <taxon>Terrimicrobiaceae</taxon>
        <taxon>Terrimicrobium</taxon>
    </lineage>
</organism>
<dbReference type="InterPro" id="IPR037094">
    <property type="entry name" value="Glyco_hydro_38_cen_sf"/>
</dbReference>
<dbReference type="RefSeq" id="WP_075078151.1">
    <property type="nucleotide sequence ID" value="NZ_BDCO01000002.1"/>
</dbReference>
<dbReference type="InterPro" id="IPR015341">
    <property type="entry name" value="Glyco_hydro_38_cen"/>
</dbReference>
<keyword evidence="2" id="KW-0479">Metal-binding</keyword>
<dbReference type="InterPro" id="IPR011013">
    <property type="entry name" value="Gal_mutarotase_sf_dom"/>
</dbReference>
<accession>A0A146G4D9</accession>
<dbReference type="GO" id="GO:0004559">
    <property type="term" value="F:alpha-mannosidase activity"/>
    <property type="evidence" value="ECO:0007669"/>
    <property type="project" value="InterPro"/>
</dbReference>
<proteinExistence type="inferred from homology"/>
<keyword evidence="4" id="KW-0326">Glycosidase</keyword>
<dbReference type="InParanoid" id="A0A146G4D9"/>
<comment type="caution">
    <text evidence="6">The sequence shown here is derived from an EMBL/GenBank/DDBJ whole genome shotgun (WGS) entry which is preliminary data.</text>
</comment>
<keyword evidence="7" id="KW-1185">Reference proteome</keyword>
<dbReference type="InterPro" id="IPR011682">
    <property type="entry name" value="Glyco_hydro_38_C"/>
</dbReference>
<dbReference type="PANTHER" id="PTHR46017">
    <property type="entry name" value="ALPHA-MANNOSIDASE 2C1"/>
    <property type="match status" value="1"/>
</dbReference>
<dbReference type="GO" id="GO:0009313">
    <property type="term" value="P:oligosaccharide catabolic process"/>
    <property type="evidence" value="ECO:0007669"/>
    <property type="project" value="TreeGrafter"/>
</dbReference>
<dbReference type="AlphaFoldDB" id="A0A146G4D9"/>
<dbReference type="Pfam" id="PF17677">
    <property type="entry name" value="Glyco_hydro38C2"/>
    <property type="match status" value="1"/>
</dbReference>
<keyword evidence="3 6" id="KW-0378">Hydrolase</keyword>
<dbReference type="PANTHER" id="PTHR46017:SF2">
    <property type="entry name" value="MANNOSYLGLYCERATE HYDROLASE"/>
    <property type="match status" value="1"/>
</dbReference>
<dbReference type="Gene3D" id="3.20.110.10">
    <property type="entry name" value="Glycoside hydrolase 38, N terminal domain"/>
    <property type="match status" value="1"/>
</dbReference>
<feature type="domain" description="Glycoside hydrolase family 38 central" evidence="5">
    <location>
        <begin position="338"/>
        <end position="411"/>
    </location>
</feature>
<evidence type="ECO:0000256" key="4">
    <source>
        <dbReference type="ARBA" id="ARBA00023295"/>
    </source>
</evidence>
<dbReference type="Proteomes" id="UP000076023">
    <property type="component" value="Unassembled WGS sequence"/>
</dbReference>
<dbReference type="EMBL" id="BDCO01000002">
    <property type="protein sequence ID" value="GAT32313.1"/>
    <property type="molecule type" value="Genomic_DNA"/>
</dbReference>
<name>A0A146G4D9_TERSA</name>
<dbReference type="SUPFAM" id="SSF88688">
    <property type="entry name" value="Families 57/38 glycoside transferase middle domain"/>
    <property type="match status" value="1"/>
</dbReference>
<dbReference type="SUPFAM" id="SSF74650">
    <property type="entry name" value="Galactose mutarotase-like"/>
    <property type="match status" value="1"/>
</dbReference>
<evidence type="ECO:0000256" key="1">
    <source>
        <dbReference type="ARBA" id="ARBA00009792"/>
    </source>
</evidence>
<dbReference type="STRING" id="690879.TSACC_2711"/>
<evidence type="ECO:0000256" key="2">
    <source>
        <dbReference type="ARBA" id="ARBA00022723"/>
    </source>
</evidence>
<reference evidence="7" key="1">
    <citation type="journal article" date="2017" name="Genome Announc.">
        <title>Draft Genome Sequence of Terrimicrobium sacchariphilum NM-5T, a Facultative Anaerobic Soil Bacterium of the Class Spartobacteria.</title>
        <authorList>
            <person name="Qiu Y.L."/>
            <person name="Tourlousse D.M."/>
            <person name="Matsuura N."/>
            <person name="Ohashi A."/>
            <person name="Sekiguchi Y."/>
        </authorList>
    </citation>
    <scope>NUCLEOTIDE SEQUENCE [LARGE SCALE GENOMIC DNA]</scope>
    <source>
        <strain evidence="7">NM-5</strain>
    </source>
</reference>